<feature type="domain" description="DUF4296" evidence="2">
    <location>
        <begin position="24"/>
        <end position="106"/>
    </location>
</feature>
<name>A0A2U0HZC2_9FLAO</name>
<dbReference type="OrthoDB" id="1525222at2"/>
<evidence type="ECO:0000313" key="4">
    <source>
        <dbReference type="Proteomes" id="UP000245962"/>
    </source>
</evidence>
<sequence>MKYIFPILLCIFLGCQSVEKPEKPDNLIPKEKMVDMMLESYLSNAARSVNNRKIRSYGLKLDSLLYAKYRVDSLQFAKSNTYYAADLETYQEMFTTIEERLKALKKEADSIQKVKEAKKENQKTEEEKEKDSILKKSGLGPALQSASQDSLE</sequence>
<feature type="region of interest" description="Disordered" evidence="1">
    <location>
        <begin position="112"/>
        <end position="152"/>
    </location>
</feature>
<dbReference type="EMBL" id="QEHR01000006">
    <property type="protein sequence ID" value="PVW14169.1"/>
    <property type="molecule type" value="Genomic_DNA"/>
</dbReference>
<comment type="caution">
    <text evidence="3">The sequence shown here is derived from an EMBL/GenBank/DDBJ whole genome shotgun (WGS) entry which is preliminary data.</text>
</comment>
<dbReference type="InterPro" id="IPR025381">
    <property type="entry name" value="DUF4296"/>
</dbReference>
<dbReference type="PROSITE" id="PS51257">
    <property type="entry name" value="PROKAR_LIPOPROTEIN"/>
    <property type="match status" value="1"/>
</dbReference>
<gene>
    <name evidence="3" type="ORF">DDV96_10165</name>
</gene>
<organism evidence="3 4">
    <name type="scientific">Marixanthomonas spongiae</name>
    <dbReference type="NCBI Taxonomy" id="2174845"/>
    <lineage>
        <taxon>Bacteria</taxon>
        <taxon>Pseudomonadati</taxon>
        <taxon>Bacteroidota</taxon>
        <taxon>Flavobacteriia</taxon>
        <taxon>Flavobacteriales</taxon>
        <taxon>Flavobacteriaceae</taxon>
        <taxon>Marixanthomonas</taxon>
    </lineage>
</organism>
<protein>
    <submittedName>
        <fullName evidence="3">DUF4296 domain-containing protein</fullName>
    </submittedName>
</protein>
<evidence type="ECO:0000313" key="3">
    <source>
        <dbReference type="EMBL" id="PVW14169.1"/>
    </source>
</evidence>
<evidence type="ECO:0000259" key="2">
    <source>
        <dbReference type="Pfam" id="PF14129"/>
    </source>
</evidence>
<reference evidence="3 4" key="1">
    <citation type="submission" date="2018-04" db="EMBL/GenBank/DDBJ databases">
        <title>Marixanthomonas spongiae HN-E44 sp. nov., isolated from a marine sponge.</title>
        <authorList>
            <person name="Luo L."/>
            <person name="Zhuang L."/>
        </authorList>
    </citation>
    <scope>NUCLEOTIDE SEQUENCE [LARGE SCALE GENOMIC DNA]</scope>
    <source>
        <strain evidence="3 4">HN-E44</strain>
    </source>
</reference>
<dbReference type="Proteomes" id="UP000245962">
    <property type="component" value="Unassembled WGS sequence"/>
</dbReference>
<evidence type="ECO:0000256" key="1">
    <source>
        <dbReference type="SAM" id="MobiDB-lite"/>
    </source>
</evidence>
<accession>A0A2U0HZC2</accession>
<keyword evidence="4" id="KW-1185">Reference proteome</keyword>
<dbReference type="RefSeq" id="WP_116694658.1">
    <property type="nucleotide sequence ID" value="NZ_QEHR01000006.1"/>
</dbReference>
<dbReference type="Pfam" id="PF14129">
    <property type="entry name" value="DUF4296"/>
    <property type="match status" value="1"/>
</dbReference>
<proteinExistence type="predicted"/>
<dbReference type="AlphaFoldDB" id="A0A2U0HZC2"/>
<feature type="compositionally biased region" description="Basic and acidic residues" evidence="1">
    <location>
        <begin position="112"/>
        <end position="134"/>
    </location>
</feature>